<evidence type="ECO:0000313" key="3">
    <source>
        <dbReference type="Proteomes" id="UP001168821"/>
    </source>
</evidence>
<accession>A0AA38HK19</accession>
<name>A0AA38HK19_9CUCU</name>
<evidence type="ECO:0000256" key="1">
    <source>
        <dbReference type="SAM" id="MobiDB-lite"/>
    </source>
</evidence>
<sequence length="102" mass="11754">MWSCEAEQALHDEVQTGEEILDDDEHIDEDITNYEVPDQESDTKEKLSDNENEEVDAGPWYLRRNGNTKCQMTPPKNVKTRTRNIVTHLPGVTARSKEKILL</sequence>
<reference evidence="2" key="1">
    <citation type="journal article" date="2023" name="G3 (Bethesda)">
        <title>Whole genome assemblies of Zophobas morio and Tenebrio molitor.</title>
        <authorList>
            <person name="Kaur S."/>
            <person name="Stinson S.A."/>
            <person name="diCenzo G.C."/>
        </authorList>
    </citation>
    <scope>NUCLEOTIDE SEQUENCE</scope>
    <source>
        <strain evidence="2">QUZm001</strain>
    </source>
</reference>
<protein>
    <submittedName>
        <fullName evidence="2">Uncharacterized protein</fullName>
    </submittedName>
</protein>
<keyword evidence="3" id="KW-1185">Reference proteome</keyword>
<comment type="caution">
    <text evidence="2">The sequence shown here is derived from an EMBL/GenBank/DDBJ whole genome shotgun (WGS) entry which is preliminary data.</text>
</comment>
<gene>
    <name evidence="2" type="ORF">Zmor_011895</name>
</gene>
<dbReference type="EMBL" id="JALNTZ010000350">
    <property type="protein sequence ID" value="KAJ3636243.1"/>
    <property type="molecule type" value="Genomic_DNA"/>
</dbReference>
<organism evidence="2 3">
    <name type="scientific">Zophobas morio</name>
    <dbReference type="NCBI Taxonomy" id="2755281"/>
    <lineage>
        <taxon>Eukaryota</taxon>
        <taxon>Metazoa</taxon>
        <taxon>Ecdysozoa</taxon>
        <taxon>Arthropoda</taxon>
        <taxon>Hexapoda</taxon>
        <taxon>Insecta</taxon>
        <taxon>Pterygota</taxon>
        <taxon>Neoptera</taxon>
        <taxon>Endopterygota</taxon>
        <taxon>Coleoptera</taxon>
        <taxon>Polyphaga</taxon>
        <taxon>Cucujiformia</taxon>
        <taxon>Tenebrionidae</taxon>
        <taxon>Zophobas</taxon>
    </lineage>
</organism>
<evidence type="ECO:0000313" key="2">
    <source>
        <dbReference type="EMBL" id="KAJ3636243.1"/>
    </source>
</evidence>
<dbReference type="AlphaFoldDB" id="A0AA38HK19"/>
<proteinExistence type="predicted"/>
<feature type="region of interest" description="Disordered" evidence="1">
    <location>
        <begin position="32"/>
        <end position="78"/>
    </location>
</feature>
<dbReference type="Proteomes" id="UP001168821">
    <property type="component" value="Unassembled WGS sequence"/>
</dbReference>